<comment type="caution">
    <text evidence="1">The sequence shown here is derived from an EMBL/GenBank/DDBJ whole genome shotgun (WGS) entry which is preliminary data.</text>
</comment>
<dbReference type="InterPro" id="IPR053714">
    <property type="entry name" value="Iso_Racemase_Enz_sf"/>
</dbReference>
<dbReference type="PANTHER" id="PTHR40267">
    <property type="entry name" value="BLR3294 PROTEIN"/>
    <property type="match status" value="1"/>
</dbReference>
<name>A0ABX1E977_9PROT</name>
<keyword evidence="2" id="KW-1185">Reference proteome</keyword>
<dbReference type="RefSeq" id="WP_168030489.1">
    <property type="nucleotide sequence ID" value="NZ_JAAVNE010000015.1"/>
</dbReference>
<organism evidence="1 2">
    <name type="scientific">Falsiroseomonas selenitidurans</name>
    <dbReference type="NCBI Taxonomy" id="2716335"/>
    <lineage>
        <taxon>Bacteria</taxon>
        <taxon>Pseudomonadati</taxon>
        <taxon>Pseudomonadota</taxon>
        <taxon>Alphaproteobacteria</taxon>
        <taxon>Acetobacterales</taxon>
        <taxon>Roseomonadaceae</taxon>
        <taxon>Falsiroseomonas</taxon>
    </lineage>
</organism>
<reference evidence="1 2" key="1">
    <citation type="submission" date="2020-03" db="EMBL/GenBank/DDBJ databases">
        <title>Roseomonas selenitidurans sp. nov. isolated from urban soil.</title>
        <authorList>
            <person name="Liu H."/>
        </authorList>
    </citation>
    <scope>NUCLEOTIDE SEQUENCE [LARGE SCALE GENOMIC DNA]</scope>
    <source>
        <strain evidence="1 2">BU-1</strain>
    </source>
</reference>
<evidence type="ECO:0008006" key="3">
    <source>
        <dbReference type="Google" id="ProtNLM"/>
    </source>
</evidence>
<accession>A0ABX1E977</accession>
<dbReference type="Pfam" id="PF17645">
    <property type="entry name" value="Amdase"/>
    <property type="match status" value="1"/>
</dbReference>
<evidence type="ECO:0000313" key="1">
    <source>
        <dbReference type="EMBL" id="NKC31465.1"/>
    </source>
</evidence>
<sequence length="243" mass="25580">MPKPPQFGPAGRIGLVVPANNSVIEPEFWSALPPGAALYATRILARGDLTPDAVRAMEGAMDRAVEELAATGVDVILLADMVTTFIMEPGWNAHRTAQVAARTGTACASAWTALRDALAALGVRRIALGTPYPAAIHALAPPFFWANGFTVQGHATLDILAMRDVPEVRPDQLAGFVRALPWQQAEAVVLLATDLPSFASLAALEAAIGIPVISCNAALLWRALRLAGNATPIHGFGRLLETP</sequence>
<dbReference type="Proteomes" id="UP000787635">
    <property type="component" value="Unassembled WGS sequence"/>
</dbReference>
<protein>
    <recommendedName>
        <fullName evidence="3">Arylmalonate decarboxylase</fullName>
    </recommendedName>
</protein>
<dbReference type="InterPro" id="IPR026286">
    <property type="entry name" value="MaiA/AMDase"/>
</dbReference>
<dbReference type="PIRSF" id="PIRSF015736">
    <property type="entry name" value="MI"/>
    <property type="match status" value="1"/>
</dbReference>
<dbReference type="PANTHER" id="PTHR40267:SF1">
    <property type="entry name" value="BLR3294 PROTEIN"/>
    <property type="match status" value="1"/>
</dbReference>
<gene>
    <name evidence="1" type="ORF">HEQ75_11390</name>
</gene>
<proteinExistence type="predicted"/>
<dbReference type="Gene3D" id="3.40.50.12500">
    <property type="match status" value="1"/>
</dbReference>
<dbReference type="EMBL" id="JAAVNE010000015">
    <property type="protein sequence ID" value="NKC31465.1"/>
    <property type="molecule type" value="Genomic_DNA"/>
</dbReference>
<evidence type="ECO:0000313" key="2">
    <source>
        <dbReference type="Proteomes" id="UP000787635"/>
    </source>
</evidence>